<proteinExistence type="predicted"/>
<dbReference type="Proteomes" id="UP000295281">
    <property type="component" value="Unassembled WGS sequence"/>
</dbReference>
<protein>
    <submittedName>
        <fullName evidence="1">Uncharacterized protein</fullName>
    </submittedName>
</protein>
<reference evidence="1 2" key="1">
    <citation type="submission" date="2019-03" db="EMBL/GenBank/DDBJ databases">
        <title>Genomic Encyclopedia of Type Strains, Phase IV (KMG-IV): sequencing the most valuable type-strain genomes for metagenomic binning, comparative biology and taxonomic classification.</title>
        <authorList>
            <person name="Goeker M."/>
        </authorList>
    </citation>
    <scope>NUCLEOTIDE SEQUENCE [LARGE SCALE GENOMIC DNA]</scope>
    <source>
        <strain evidence="1 2">DSM 46770</strain>
    </source>
</reference>
<dbReference type="EMBL" id="SNYN01000005">
    <property type="protein sequence ID" value="TDQ52919.1"/>
    <property type="molecule type" value="Genomic_DNA"/>
</dbReference>
<sequence length="317" mass="32980">MTAETQDRRRLTAALLGPDAAPVPDGPPANVFRGALVDVGPHLLTLATPDGERRFVLTEETAFWRGGGSAFHELRPGEDVIVRCALGSHWVAERVWAGLARVTGVITAVDGDALEVATGHDRAPAAVVIPYRASGRMQVRHPRLEPGYLFDAIGVWDGDTVRALLPATSQPPYPAAEAPRRPAVRRGSMRVSGMVSWYDPALGRATGGNPLAMRTGLAYPALDRGADCGPGCDRATACAPLPLLSLGATVRLTNDCTGGAAALPVVACGAAASHFCDRCVACDSQERGRVAQLTLASFVALGGQPEAGCFNATLTAG</sequence>
<dbReference type="AlphaFoldDB" id="A0A4R6V3Z7"/>
<evidence type="ECO:0000313" key="2">
    <source>
        <dbReference type="Proteomes" id="UP000295281"/>
    </source>
</evidence>
<gene>
    <name evidence="1" type="ORF">EV190_10536</name>
</gene>
<dbReference type="RefSeq" id="WP_133741043.1">
    <property type="nucleotide sequence ID" value="NZ_SNYN01000005.1"/>
</dbReference>
<name>A0A4R6V3Z7_9ACTN</name>
<evidence type="ECO:0000313" key="1">
    <source>
        <dbReference type="EMBL" id="TDQ52919.1"/>
    </source>
</evidence>
<comment type="caution">
    <text evidence="1">The sequence shown here is derived from an EMBL/GenBank/DDBJ whole genome shotgun (WGS) entry which is preliminary data.</text>
</comment>
<dbReference type="OrthoDB" id="3502461at2"/>
<organism evidence="1 2">
    <name type="scientific">Actinorugispora endophytica</name>
    <dbReference type="NCBI Taxonomy" id="1605990"/>
    <lineage>
        <taxon>Bacteria</taxon>
        <taxon>Bacillati</taxon>
        <taxon>Actinomycetota</taxon>
        <taxon>Actinomycetes</taxon>
        <taxon>Streptosporangiales</taxon>
        <taxon>Nocardiopsidaceae</taxon>
        <taxon>Actinorugispora</taxon>
    </lineage>
</organism>
<accession>A0A4R6V3Z7</accession>
<keyword evidence="2" id="KW-1185">Reference proteome</keyword>